<evidence type="ECO:0000256" key="4">
    <source>
        <dbReference type="ARBA" id="ARBA00023136"/>
    </source>
</evidence>
<comment type="subcellular location">
    <subcellularLocation>
        <location evidence="1">Cell membrane</location>
        <topology evidence="1">Multi-pass membrane protein</topology>
    </subcellularLocation>
</comment>
<feature type="transmembrane region" description="Helical" evidence="5">
    <location>
        <begin position="222"/>
        <end position="243"/>
    </location>
</feature>
<evidence type="ECO:0000256" key="5">
    <source>
        <dbReference type="SAM" id="Phobius"/>
    </source>
</evidence>
<reference evidence="7 8" key="1">
    <citation type="submission" date="2020-07" db="EMBL/GenBank/DDBJ databases">
        <title>Sequencing the genomes of 1000 actinobacteria strains.</title>
        <authorList>
            <person name="Klenk H.-P."/>
        </authorList>
    </citation>
    <scope>NUCLEOTIDE SEQUENCE [LARGE SCALE GENOMIC DNA]</scope>
    <source>
        <strain evidence="7 8">DSM 45772</strain>
    </source>
</reference>
<dbReference type="CDD" id="cd17324">
    <property type="entry name" value="MFS_NepI_like"/>
    <property type="match status" value="1"/>
</dbReference>
<protein>
    <submittedName>
        <fullName evidence="7">Putative MFS family arabinose efflux permease</fullName>
    </submittedName>
</protein>
<feature type="transmembrane region" description="Helical" evidence="5">
    <location>
        <begin position="82"/>
        <end position="100"/>
    </location>
</feature>
<dbReference type="Proteomes" id="UP000535890">
    <property type="component" value="Unassembled WGS sequence"/>
</dbReference>
<organism evidence="7 8">
    <name type="scientific">Actinomycetospora corticicola</name>
    <dbReference type="NCBI Taxonomy" id="663602"/>
    <lineage>
        <taxon>Bacteria</taxon>
        <taxon>Bacillati</taxon>
        <taxon>Actinomycetota</taxon>
        <taxon>Actinomycetes</taxon>
        <taxon>Pseudonocardiales</taxon>
        <taxon>Pseudonocardiaceae</taxon>
        <taxon>Actinomycetospora</taxon>
    </lineage>
</organism>
<dbReference type="InterPro" id="IPR036259">
    <property type="entry name" value="MFS_trans_sf"/>
</dbReference>
<keyword evidence="4 5" id="KW-0472">Membrane</keyword>
<proteinExistence type="predicted"/>
<gene>
    <name evidence="7" type="ORF">BJ983_005581</name>
</gene>
<feature type="transmembrane region" description="Helical" evidence="5">
    <location>
        <begin position="369"/>
        <end position="389"/>
    </location>
</feature>
<feature type="transmembrane region" description="Helical" evidence="5">
    <location>
        <begin position="167"/>
        <end position="189"/>
    </location>
</feature>
<keyword evidence="3 5" id="KW-1133">Transmembrane helix</keyword>
<dbReference type="AlphaFoldDB" id="A0A7Y9E1L4"/>
<feature type="transmembrane region" description="Helical" evidence="5">
    <location>
        <begin position="343"/>
        <end position="363"/>
    </location>
</feature>
<evidence type="ECO:0000313" key="8">
    <source>
        <dbReference type="Proteomes" id="UP000535890"/>
    </source>
</evidence>
<feature type="transmembrane region" description="Helical" evidence="5">
    <location>
        <begin position="12"/>
        <end position="32"/>
    </location>
</feature>
<dbReference type="SUPFAM" id="SSF103473">
    <property type="entry name" value="MFS general substrate transporter"/>
    <property type="match status" value="1"/>
</dbReference>
<evidence type="ECO:0000313" key="7">
    <source>
        <dbReference type="EMBL" id="NYD39479.1"/>
    </source>
</evidence>
<evidence type="ECO:0000256" key="1">
    <source>
        <dbReference type="ARBA" id="ARBA00004651"/>
    </source>
</evidence>
<evidence type="ECO:0000256" key="3">
    <source>
        <dbReference type="ARBA" id="ARBA00022989"/>
    </source>
</evidence>
<evidence type="ECO:0000256" key="2">
    <source>
        <dbReference type="ARBA" id="ARBA00022692"/>
    </source>
</evidence>
<feature type="transmembrane region" description="Helical" evidence="5">
    <location>
        <begin position="52"/>
        <end position="70"/>
    </location>
</feature>
<dbReference type="PANTHER" id="PTHR42910">
    <property type="entry name" value="TRANSPORTER SCO4007-RELATED"/>
    <property type="match status" value="1"/>
</dbReference>
<feature type="domain" description="Major facilitator superfamily (MFS) profile" evidence="6">
    <location>
        <begin position="16"/>
        <end position="397"/>
    </location>
</feature>
<evidence type="ECO:0000259" key="6">
    <source>
        <dbReference type="PROSITE" id="PS50850"/>
    </source>
</evidence>
<dbReference type="Gene3D" id="1.20.1250.20">
    <property type="entry name" value="MFS general substrate transporter like domains"/>
    <property type="match status" value="1"/>
</dbReference>
<name>A0A7Y9E1L4_9PSEU</name>
<feature type="transmembrane region" description="Helical" evidence="5">
    <location>
        <begin position="106"/>
        <end position="127"/>
    </location>
</feature>
<dbReference type="EMBL" id="JACCBN010000001">
    <property type="protein sequence ID" value="NYD39479.1"/>
    <property type="molecule type" value="Genomic_DNA"/>
</dbReference>
<comment type="caution">
    <text evidence="7">The sequence shown here is derived from an EMBL/GenBank/DDBJ whole genome shotgun (WGS) entry which is preliminary data.</text>
</comment>
<feature type="transmembrane region" description="Helical" evidence="5">
    <location>
        <begin position="139"/>
        <end position="161"/>
    </location>
</feature>
<dbReference type="Pfam" id="PF07690">
    <property type="entry name" value="MFS_1"/>
    <property type="match status" value="1"/>
</dbReference>
<dbReference type="PANTHER" id="PTHR42910:SF1">
    <property type="entry name" value="MAJOR FACILITATOR SUPERFAMILY (MFS) PROFILE DOMAIN-CONTAINING PROTEIN"/>
    <property type="match status" value="1"/>
</dbReference>
<keyword evidence="2 5" id="KW-0812">Transmembrane</keyword>
<dbReference type="GO" id="GO:0005886">
    <property type="term" value="C:plasma membrane"/>
    <property type="evidence" value="ECO:0007669"/>
    <property type="project" value="UniProtKB-SubCell"/>
</dbReference>
<dbReference type="InterPro" id="IPR020846">
    <property type="entry name" value="MFS_dom"/>
</dbReference>
<dbReference type="PROSITE" id="PS50850">
    <property type="entry name" value="MFS"/>
    <property type="match status" value="1"/>
</dbReference>
<feature type="transmembrane region" description="Helical" evidence="5">
    <location>
        <begin position="249"/>
        <end position="271"/>
    </location>
</feature>
<sequence length="401" mass="40415">MSAQAEAPPTHLGRPTVLLLAVVCGAAVANIYYAQPLLPVVAQAFGVGEGTAGYLVTASQIGYALALAFLVPAGDILERRRLVSGLLAVTGVLLLGAAAAPSLGVLLAAVAILAVTSAVAQIVVPMAASLADDANRGSVVGTVMSGLLVGILLARTVAGLVAEIGGWRLVFVLGAVVMVVLAGLVRLALPKVPVAASASYPSLLASVASIVRHDSLVRRRMLLGGVGFGCFTILWTALSFLLAAPPYSYGSGVIGLFGLAGLAGALAAIWAGRFADRGHGRRTVTVGLVLLLVSWGLLALGGGSLVALIAGIVVLDLAQQLLQISHQHAIYSRRPNARSRVTSAFLVSAFIGGGIASALTSGLYATVGWAGVCALGAVLALVGLGTWVLELVRPAPAEPVD</sequence>
<feature type="transmembrane region" description="Helical" evidence="5">
    <location>
        <begin position="283"/>
        <end position="299"/>
    </location>
</feature>
<dbReference type="GO" id="GO:0022857">
    <property type="term" value="F:transmembrane transporter activity"/>
    <property type="evidence" value="ECO:0007669"/>
    <property type="project" value="InterPro"/>
</dbReference>
<dbReference type="RefSeq" id="WP_179796791.1">
    <property type="nucleotide sequence ID" value="NZ_BAABHP010000009.1"/>
</dbReference>
<keyword evidence="8" id="KW-1185">Reference proteome</keyword>
<accession>A0A7Y9E1L4</accession>
<dbReference type="InterPro" id="IPR011701">
    <property type="entry name" value="MFS"/>
</dbReference>